<proteinExistence type="inferred from homology"/>
<evidence type="ECO:0000256" key="7">
    <source>
        <dbReference type="ARBA" id="ARBA00023015"/>
    </source>
</evidence>
<keyword evidence="5" id="KW-0678">Repressor</keyword>
<reference evidence="13 14" key="1">
    <citation type="submission" date="2019-07" db="EMBL/GenBank/DDBJ databases">
        <title>Whole genome shotgun sequence of Thiobacillus plumbophilus NBRC 107929.</title>
        <authorList>
            <person name="Hosoyama A."/>
            <person name="Uohara A."/>
            <person name="Ohji S."/>
            <person name="Ichikawa N."/>
        </authorList>
    </citation>
    <scope>NUCLEOTIDE SEQUENCE [LARGE SCALE GENOMIC DNA]</scope>
    <source>
        <strain evidence="13 14">NBRC 107929</strain>
    </source>
</reference>
<dbReference type="Pfam" id="PF00126">
    <property type="entry name" value="HTH_1"/>
    <property type="match status" value="1"/>
</dbReference>
<comment type="subcellular location">
    <subcellularLocation>
        <location evidence="1">Cytoplasm</location>
    </subcellularLocation>
</comment>
<organism evidence="13 14">
    <name type="scientific">Sulfuriferula plumbiphila</name>
    <dbReference type="NCBI Taxonomy" id="171865"/>
    <lineage>
        <taxon>Bacteria</taxon>
        <taxon>Pseudomonadati</taxon>
        <taxon>Pseudomonadota</taxon>
        <taxon>Betaproteobacteria</taxon>
        <taxon>Nitrosomonadales</taxon>
        <taxon>Sulfuricellaceae</taxon>
        <taxon>Sulfuriferula</taxon>
    </lineage>
</organism>
<name>A0A512L6J5_9PROT</name>
<evidence type="ECO:0000313" key="13">
    <source>
        <dbReference type="EMBL" id="GEP29791.1"/>
    </source>
</evidence>
<dbReference type="InterPro" id="IPR037406">
    <property type="entry name" value="MetR_PBP2"/>
</dbReference>
<dbReference type="Pfam" id="PF03466">
    <property type="entry name" value="LysR_substrate"/>
    <property type="match status" value="1"/>
</dbReference>
<dbReference type="EMBL" id="BKAD01000008">
    <property type="protein sequence ID" value="GEP29791.1"/>
    <property type="molecule type" value="Genomic_DNA"/>
</dbReference>
<accession>A0A512L6J5</accession>
<dbReference type="RefSeq" id="WP_147071253.1">
    <property type="nucleotide sequence ID" value="NZ_AP021884.1"/>
</dbReference>
<keyword evidence="4" id="KW-0963">Cytoplasm</keyword>
<dbReference type="SUPFAM" id="SSF53850">
    <property type="entry name" value="Periplasmic binding protein-like II"/>
    <property type="match status" value="1"/>
</dbReference>
<evidence type="ECO:0000256" key="2">
    <source>
        <dbReference type="ARBA" id="ARBA00009437"/>
    </source>
</evidence>
<dbReference type="Gene3D" id="1.10.10.10">
    <property type="entry name" value="Winged helix-like DNA-binding domain superfamily/Winged helix DNA-binding domain"/>
    <property type="match status" value="1"/>
</dbReference>
<comment type="similarity">
    <text evidence="2">Belongs to the LysR transcriptional regulatory family.</text>
</comment>
<dbReference type="AlphaFoldDB" id="A0A512L6J5"/>
<dbReference type="PANTHER" id="PTHR30126">
    <property type="entry name" value="HTH-TYPE TRANSCRIPTIONAL REGULATOR"/>
    <property type="match status" value="1"/>
</dbReference>
<dbReference type="PROSITE" id="PS50931">
    <property type="entry name" value="HTH_LYSR"/>
    <property type="match status" value="1"/>
</dbReference>
<evidence type="ECO:0000256" key="8">
    <source>
        <dbReference type="ARBA" id="ARBA00023125"/>
    </source>
</evidence>
<keyword evidence="7" id="KW-0805">Transcription regulation</keyword>
<keyword evidence="9" id="KW-0010">Activator</keyword>
<keyword evidence="14" id="KW-1185">Reference proteome</keyword>
<dbReference type="CDD" id="cd08441">
    <property type="entry name" value="PBP2_MetR"/>
    <property type="match status" value="1"/>
</dbReference>
<keyword evidence="11" id="KW-0486">Methionine biosynthesis</keyword>
<dbReference type="SUPFAM" id="SSF46785">
    <property type="entry name" value="Winged helix' DNA-binding domain"/>
    <property type="match status" value="1"/>
</dbReference>
<dbReference type="GO" id="GO:0005737">
    <property type="term" value="C:cytoplasm"/>
    <property type="evidence" value="ECO:0007669"/>
    <property type="project" value="UniProtKB-SubCell"/>
</dbReference>
<dbReference type="InterPro" id="IPR036390">
    <property type="entry name" value="WH_DNA-bd_sf"/>
</dbReference>
<comment type="caution">
    <text evidence="13">The sequence shown here is derived from an EMBL/GenBank/DDBJ whole genome shotgun (WGS) entry which is preliminary data.</text>
</comment>
<sequence>MLTLKHLRVIEALNETGSLTRAATRLHLTQSALSHQLVALEAHYGVVLFERSRPLRVTPAGVRLLQLAQEVLPKMEAARRDLARLAEDNQPGRLRIAVECHTCYDWLMPGMDAYRAHWPEVEMDLVGGFHTDPLALLAEDKADLVIVSETARHKGVAFSPLFRYEMLALMATGHALAARAYLSAQDFAQDTLITYPAPDRLLDVVRRVLKPAGVNPERRLAELTIAIVQLVASRKGLAALPAWAVQPFLERGYVVARPIGKKGLWSGLYTAARASDAPRAFHRDFVDTLREQAFMTLPGIEPLAGSPHPR</sequence>
<evidence type="ECO:0000256" key="6">
    <source>
        <dbReference type="ARBA" id="ARBA00022605"/>
    </source>
</evidence>
<dbReference type="InterPro" id="IPR005119">
    <property type="entry name" value="LysR_subst-bd"/>
</dbReference>
<keyword evidence="8" id="KW-0238">DNA-binding</keyword>
<dbReference type="PRINTS" id="PR00039">
    <property type="entry name" value="HTHLYSR"/>
</dbReference>
<protein>
    <recommendedName>
        <fullName evidence="3">HTH-type transcriptional regulator MetR</fullName>
    </recommendedName>
</protein>
<evidence type="ECO:0000256" key="9">
    <source>
        <dbReference type="ARBA" id="ARBA00023159"/>
    </source>
</evidence>
<evidence type="ECO:0000256" key="4">
    <source>
        <dbReference type="ARBA" id="ARBA00022490"/>
    </source>
</evidence>
<dbReference type="OrthoDB" id="155872at2"/>
<dbReference type="InterPro" id="IPR036388">
    <property type="entry name" value="WH-like_DNA-bd_sf"/>
</dbReference>
<keyword evidence="6" id="KW-0028">Amino-acid biosynthesis</keyword>
<dbReference type="GO" id="GO:0000976">
    <property type="term" value="F:transcription cis-regulatory region binding"/>
    <property type="evidence" value="ECO:0007669"/>
    <property type="project" value="TreeGrafter"/>
</dbReference>
<gene>
    <name evidence="13" type="ORF">TPL01_09290</name>
</gene>
<evidence type="ECO:0000313" key="14">
    <source>
        <dbReference type="Proteomes" id="UP000321337"/>
    </source>
</evidence>
<dbReference type="PANTHER" id="PTHR30126:SF25">
    <property type="entry name" value="HTH-TYPE TRANSCRIPTIONAL REGULATOR METR"/>
    <property type="match status" value="1"/>
</dbReference>
<evidence type="ECO:0000256" key="3">
    <source>
        <dbReference type="ARBA" id="ARBA00019365"/>
    </source>
</evidence>
<dbReference type="Proteomes" id="UP000321337">
    <property type="component" value="Unassembled WGS sequence"/>
</dbReference>
<dbReference type="Gene3D" id="3.40.190.10">
    <property type="entry name" value="Periplasmic binding protein-like II"/>
    <property type="match status" value="1"/>
</dbReference>
<keyword evidence="10" id="KW-0804">Transcription</keyword>
<dbReference type="GO" id="GO:0009086">
    <property type="term" value="P:methionine biosynthetic process"/>
    <property type="evidence" value="ECO:0007669"/>
    <property type="project" value="UniProtKB-KW"/>
</dbReference>
<evidence type="ECO:0000259" key="12">
    <source>
        <dbReference type="PROSITE" id="PS50931"/>
    </source>
</evidence>
<evidence type="ECO:0000256" key="5">
    <source>
        <dbReference type="ARBA" id="ARBA00022491"/>
    </source>
</evidence>
<evidence type="ECO:0000256" key="1">
    <source>
        <dbReference type="ARBA" id="ARBA00004496"/>
    </source>
</evidence>
<evidence type="ECO:0000256" key="11">
    <source>
        <dbReference type="ARBA" id="ARBA00023167"/>
    </source>
</evidence>
<dbReference type="GO" id="GO:0003700">
    <property type="term" value="F:DNA-binding transcription factor activity"/>
    <property type="evidence" value="ECO:0007669"/>
    <property type="project" value="InterPro"/>
</dbReference>
<evidence type="ECO:0000256" key="10">
    <source>
        <dbReference type="ARBA" id="ARBA00023163"/>
    </source>
</evidence>
<feature type="domain" description="HTH lysR-type" evidence="12">
    <location>
        <begin position="2"/>
        <end position="58"/>
    </location>
</feature>
<dbReference type="InterPro" id="IPR000847">
    <property type="entry name" value="LysR_HTH_N"/>
</dbReference>